<name>A0A0B7NKJ4_9FUNG</name>
<dbReference type="EMBL" id="LN732829">
    <property type="protein sequence ID" value="CEP16029.1"/>
    <property type="molecule type" value="Genomic_DNA"/>
</dbReference>
<feature type="transmembrane region" description="Helical" evidence="18">
    <location>
        <begin position="56"/>
        <end position="87"/>
    </location>
</feature>
<dbReference type="GO" id="GO:0030258">
    <property type="term" value="P:lipid modification"/>
    <property type="evidence" value="ECO:0007669"/>
    <property type="project" value="TreeGrafter"/>
</dbReference>
<evidence type="ECO:0000256" key="12">
    <source>
        <dbReference type="ARBA" id="ARBA00023264"/>
    </source>
</evidence>
<feature type="transmembrane region" description="Helical" evidence="18">
    <location>
        <begin position="446"/>
        <end position="469"/>
    </location>
</feature>
<dbReference type="EC" id="2.3.1.23" evidence="15"/>
<dbReference type="GO" id="GO:0006656">
    <property type="term" value="P:phosphatidylcholine biosynthetic process"/>
    <property type="evidence" value="ECO:0007669"/>
    <property type="project" value="TreeGrafter"/>
</dbReference>
<feature type="transmembrane region" description="Helical" evidence="18">
    <location>
        <begin position="20"/>
        <end position="36"/>
    </location>
</feature>
<feature type="transmembrane region" description="Helical" evidence="18">
    <location>
        <begin position="407"/>
        <end position="425"/>
    </location>
</feature>
<sequence>MINPVTGILSSATGLPEPTLRLLLTVILAYLAAYLYNKKFSGPDAIKYTVANRTHYLLGLGLGLNVFFNMLSIYHSLVTVAVSYAICFGVGEQMGDRKLATAGVWIFNAAYLMLGYYFMQTDEYDITWTMTQCILCLRMMGFGFDYYDGRKLVTVAGPPTKTELKTVPEDKLNKAAIRETSNKKSPAALPLSFSADTPILQLPSLVEMLAYALFPSAFLVGPQFSFSLFKKWINHNEEDLLLTDDQKEERERAQTLYVWRSVLLAIIYLGAQQTIGATYSTSYLLTDEYSNLPFWQRFLIFPIAGKFAYVKYIGIWLLTEGATASFGISYEGSNEEGHALFGGLANALPGTFETATSIDHVISAFNINTNLWSKYYVFKRLKFLGNKQASQFGTLAFLAIWHGFHAMYFITFLLEFLYVQCELVLRKRLVPIVQSYTKKNDIYFKIWKLAAWIACQLCITYAIVGFELLSLEKSYIAYKNVYFLGHVAILVILGGNILLPKPMSLKKKSQ</sequence>
<dbReference type="AlphaFoldDB" id="A0A0B7NKJ4"/>
<evidence type="ECO:0000256" key="13">
    <source>
        <dbReference type="ARBA" id="ARBA00023315"/>
    </source>
</evidence>
<comment type="pathway">
    <text evidence="14">Phospholipid metabolism.</text>
</comment>
<keyword evidence="10 18" id="KW-0472">Membrane</keyword>
<feature type="transmembrane region" description="Helical" evidence="18">
    <location>
        <begin position="99"/>
        <end position="119"/>
    </location>
</feature>
<evidence type="ECO:0000256" key="6">
    <source>
        <dbReference type="ARBA" id="ARBA00022692"/>
    </source>
</evidence>
<evidence type="ECO:0000256" key="3">
    <source>
        <dbReference type="ARBA" id="ARBA00005189"/>
    </source>
</evidence>
<dbReference type="InterPro" id="IPR004299">
    <property type="entry name" value="MBOAT_fam"/>
</dbReference>
<evidence type="ECO:0000256" key="7">
    <source>
        <dbReference type="ARBA" id="ARBA00022824"/>
    </source>
</evidence>
<keyword evidence="8 18" id="KW-1133">Transmembrane helix</keyword>
<evidence type="ECO:0000256" key="8">
    <source>
        <dbReference type="ARBA" id="ARBA00022989"/>
    </source>
</evidence>
<evidence type="ECO:0000256" key="17">
    <source>
        <dbReference type="ARBA" id="ARBA00039721"/>
    </source>
</evidence>
<dbReference type="GO" id="GO:0071617">
    <property type="term" value="F:lysophospholipid acyltransferase activity"/>
    <property type="evidence" value="ECO:0007669"/>
    <property type="project" value="TreeGrafter"/>
</dbReference>
<evidence type="ECO:0000256" key="5">
    <source>
        <dbReference type="ARBA" id="ARBA00022679"/>
    </source>
</evidence>
<gene>
    <name evidence="19" type="primary">PARPA_10283.1 scaffold 40068</name>
</gene>
<dbReference type="OrthoDB" id="286734at2759"/>
<keyword evidence="13" id="KW-0012">Acyltransferase</keyword>
<dbReference type="Pfam" id="PF03062">
    <property type="entry name" value="MBOAT"/>
    <property type="match status" value="1"/>
</dbReference>
<keyword evidence="12" id="KW-1208">Phospholipid metabolism</keyword>
<keyword evidence="20" id="KW-1185">Reference proteome</keyword>
<dbReference type="InterPro" id="IPR049941">
    <property type="entry name" value="LPLAT_7/PORCN-like"/>
</dbReference>
<keyword evidence="11" id="KW-0594">Phospholipid biosynthesis</keyword>
<dbReference type="GO" id="GO:0016020">
    <property type="term" value="C:membrane"/>
    <property type="evidence" value="ECO:0007669"/>
    <property type="project" value="UniProtKB-SubCell"/>
</dbReference>
<comment type="pathway">
    <text evidence="3">Lipid metabolism.</text>
</comment>
<evidence type="ECO:0000256" key="14">
    <source>
        <dbReference type="ARBA" id="ARBA00025707"/>
    </source>
</evidence>
<evidence type="ECO:0000313" key="20">
    <source>
        <dbReference type="Proteomes" id="UP000054107"/>
    </source>
</evidence>
<dbReference type="STRING" id="35722.A0A0B7NKJ4"/>
<evidence type="ECO:0000256" key="15">
    <source>
        <dbReference type="ARBA" id="ARBA00026120"/>
    </source>
</evidence>
<dbReference type="GO" id="GO:0047184">
    <property type="term" value="F:1-acylglycerophosphocholine O-acyltransferase activity"/>
    <property type="evidence" value="ECO:0007669"/>
    <property type="project" value="UniProtKB-EC"/>
</dbReference>
<evidence type="ECO:0000256" key="11">
    <source>
        <dbReference type="ARBA" id="ARBA00023209"/>
    </source>
</evidence>
<organism evidence="19 20">
    <name type="scientific">Parasitella parasitica</name>
    <dbReference type="NCBI Taxonomy" id="35722"/>
    <lineage>
        <taxon>Eukaryota</taxon>
        <taxon>Fungi</taxon>
        <taxon>Fungi incertae sedis</taxon>
        <taxon>Mucoromycota</taxon>
        <taxon>Mucoromycotina</taxon>
        <taxon>Mucoromycetes</taxon>
        <taxon>Mucorales</taxon>
        <taxon>Mucorineae</taxon>
        <taxon>Mucoraceae</taxon>
        <taxon>Parasitella</taxon>
    </lineage>
</organism>
<keyword evidence="9" id="KW-0443">Lipid metabolism</keyword>
<keyword evidence="4" id="KW-0444">Lipid biosynthesis</keyword>
<evidence type="ECO:0000313" key="19">
    <source>
        <dbReference type="EMBL" id="CEP16029.1"/>
    </source>
</evidence>
<dbReference type="PANTHER" id="PTHR13906:SF14">
    <property type="entry name" value="LYSOPHOSPHOLIPID ACYLTRANSFERASE 5"/>
    <property type="match status" value="1"/>
</dbReference>
<dbReference type="PANTHER" id="PTHR13906">
    <property type="entry name" value="PORCUPINE"/>
    <property type="match status" value="1"/>
</dbReference>
<dbReference type="Proteomes" id="UP000054107">
    <property type="component" value="Unassembled WGS sequence"/>
</dbReference>
<reference evidence="19 20" key="1">
    <citation type="submission" date="2014-09" db="EMBL/GenBank/DDBJ databases">
        <authorList>
            <person name="Ellenberger Sabrina"/>
        </authorList>
    </citation>
    <scope>NUCLEOTIDE SEQUENCE [LARGE SCALE GENOMIC DNA]</scope>
    <source>
        <strain evidence="19 20">CBS 412.66</strain>
    </source>
</reference>
<evidence type="ECO:0000256" key="2">
    <source>
        <dbReference type="ARBA" id="ARBA00004240"/>
    </source>
</evidence>
<keyword evidence="5" id="KW-0808">Transferase</keyword>
<evidence type="ECO:0000256" key="10">
    <source>
        <dbReference type="ARBA" id="ARBA00023136"/>
    </source>
</evidence>
<evidence type="ECO:0000256" key="16">
    <source>
        <dbReference type="ARBA" id="ARBA00038923"/>
    </source>
</evidence>
<keyword evidence="7" id="KW-0256">Endoplasmic reticulum</keyword>
<feature type="transmembrane region" description="Helical" evidence="18">
    <location>
        <begin position="481"/>
        <end position="499"/>
    </location>
</feature>
<proteinExistence type="predicted"/>
<evidence type="ECO:0000256" key="18">
    <source>
        <dbReference type="SAM" id="Phobius"/>
    </source>
</evidence>
<dbReference type="GO" id="GO:0005783">
    <property type="term" value="C:endoplasmic reticulum"/>
    <property type="evidence" value="ECO:0007669"/>
    <property type="project" value="UniProtKB-SubCell"/>
</dbReference>
<dbReference type="EC" id="2.3.1.n6" evidence="16"/>
<protein>
    <recommendedName>
        <fullName evidence="17">Lysophospholipid acyltransferase 5</fullName>
        <ecNumber evidence="15">2.3.1.23</ecNumber>
        <ecNumber evidence="16">2.3.1.n6</ecNumber>
    </recommendedName>
</protein>
<keyword evidence="6 18" id="KW-0812">Transmembrane</keyword>
<evidence type="ECO:0000256" key="9">
    <source>
        <dbReference type="ARBA" id="ARBA00023098"/>
    </source>
</evidence>
<evidence type="ECO:0000256" key="1">
    <source>
        <dbReference type="ARBA" id="ARBA00004141"/>
    </source>
</evidence>
<evidence type="ECO:0000256" key="4">
    <source>
        <dbReference type="ARBA" id="ARBA00022516"/>
    </source>
</evidence>
<comment type="subcellular location">
    <subcellularLocation>
        <location evidence="2">Endoplasmic reticulum</location>
    </subcellularLocation>
    <subcellularLocation>
        <location evidence="1">Membrane</location>
        <topology evidence="1">Multi-pass membrane protein</topology>
    </subcellularLocation>
</comment>
<accession>A0A0B7NKJ4</accession>
<feature type="transmembrane region" description="Helical" evidence="18">
    <location>
        <begin position="257"/>
        <end position="279"/>
    </location>
</feature>